<gene>
    <name evidence="1" type="ORF">XELAEV_18037837mg</name>
</gene>
<dbReference type="EMBL" id="CM004479">
    <property type="protein sequence ID" value="OCT70912.1"/>
    <property type="molecule type" value="Genomic_DNA"/>
</dbReference>
<protein>
    <submittedName>
        <fullName evidence="1">Uncharacterized protein</fullName>
    </submittedName>
</protein>
<dbReference type="AlphaFoldDB" id="A0A974CD11"/>
<proteinExistence type="predicted"/>
<reference evidence="2" key="1">
    <citation type="journal article" date="2016" name="Nature">
        <title>Genome evolution in the allotetraploid frog Xenopus laevis.</title>
        <authorList>
            <person name="Session A.M."/>
            <person name="Uno Y."/>
            <person name="Kwon T."/>
            <person name="Chapman J.A."/>
            <person name="Toyoda A."/>
            <person name="Takahashi S."/>
            <person name="Fukui A."/>
            <person name="Hikosaka A."/>
            <person name="Suzuki A."/>
            <person name="Kondo M."/>
            <person name="van Heeringen S.J."/>
            <person name="Quigley I."/>
            <person name="Heinz S."/>
            <person name="Ogino H."/>
            <person name="Ochi H."/>
            <person name="Hellsten U."/>
            <person name="Lyons J.B."/>
            <person name="Simakov O."/>
            <person name="Putnam N."/>
            <person name="Stites J."/>
            <person name="Kuroki Y."/>
            <person name="Tanaka T."/>
            <person name="Michiue T."/>
            <person name="Watanabe M."/>
            <person name="Bogdanovic O."/>
            <person name="Lister R."/>
            <person name="Georgiou G."/>
            <person name="Paranjpe S.S."/>
            <person name="van Kruijsbergen I."/>
            <person name="Shu S."/>
            <person name="Carlson J."/>
            <person name="Kinoshita T."/>
            <person name="Ohta Y."/>
            <person name="Mawaribuchi S."/>
            <person name="Jenkins J."/>
            <person name="Grimwood J."/>
            <person name="Schmutz J."/>
            <person name="Mitros T."/>
            <person name="Mozaffari S.V."/>
            <person name="Suzuki Y."/>
            <person name="Haramoto Y."/>
            <person name="Yamamoto T.S."/>
            <person name="Takagi C."/>
            <person name="Heald R."/>
            <person name="Miller K."/>
            <person name="Haudenschild C."/>
            <person name="Kitzman J."/>
            <person name="Nakayama T."/>
            <person name="Izutsu Y."/>
            <person name="Robert J."/>
            <person name="Fortriede J."/>
            <person name="Burns K."/>
            <person name="Lotay V."/>
            <person name="Karimi K."/>
            <person name="Yasuoka Y."/>
            <person name="Dichmann D.S."/>
            <person name="Flajnik M.F."/>
            <person name="Houston D.W."/>
            <person name="Shendure J."/>
            <person name="DuPasquier L."/>
            <person name="Vize P.D."/>
            <person name="Zorn A.M."/>
            <person name="Ito M."/>
            <person name="Marcotte E.M."/>
            <person name="Wallingford J.B."/>
            <person name="Ito Y."/>
            <person name="Asashima M."/>
            <person name="Ueno N."/>
            <person name="Matsuda Y."/>
            <person name="Veenstra G.J."/>
            <person name="Fujiyama A."/>
            <person name="Harland R.M."/>
            <person name="Taira M."/>
            <person name="Rokhsar D.S."/>
        </authorList>
    </citation>
    <scope>NUCLEOTIDE SEQUENCE [LARGE SCALE GENOMIC DNA]</scope>
    <source>
        <strain evidence="2">J</strain>
    </source>
</reference>
<evidence type="ECO:0000313" key="1">
    <source>
        <dbReference type="EMBL" id="OCT70912.1"/>
    </source>
</evidence>
<evidence type="ECO:0000313" key="2">
    <source>
        <dbReference type="Proteomes" id="UP000694892"/>
    </source>
</evidence>
<name>A0A974CD11_XENLA</name>
<dbReference type="Proteomes" id="UP000694892">
    <property type="component" value="Chromosome 7S"/>
</dbReference>
<accession>A0A974CD11</accession>
<organism evidence="1 2">
    <name type="scientific">Xenopus laevis</name>
    <name type="common">African clawed frog</name>
    <dbReference type="NCBI Taxonomy" id="8355"/>
    <lineage>
        <taxon>Eukaryota</taxon>
        <taxon>Metazoa</taxon>
        <taxon>Chordata</taxon>
        <taxon>Craniata</taxon>
        <taxon>Vertebrata</taxon>
        <taxon>Euteleostomi</taxon>
        <taxon>Amphibia</taxon>
        <taxon>Batrachia</taxon>
        <taxon>Anura</taxon>
        <taxon>Pipoidea</taxon>
        <taxon>Pipidae</taxon>
        <taxon>Xenopodinae</taxon>
        <taxon>Xenopus</taxon>
        <taxon>Xenopus</taxon>
    </lineage>
</organism>
<sequence length="83" mass="9535">MLKGKSCNLQPTTILNCTASYHAPLAANAMFPQSFLYAECNEQFMADTKTMCYLRPFPFYEHNGNIQLLMYIATRCHYCIVIL</sequence>